<feature type="region of interest" description="Disordered" evidence="1">
    <location>
        <begin position="16"/>
        <end position="35"/>
    </location>
</feature>
<protein>
    <submittedName>
        <fullName evidence="4">MSHA biogenesis protein MshK</fullName>
    </submittedName>
</protein>
<accession>A0ABS3NDT5</accession>
<sequence length="105" mass="11439">MVNSLLLLLLSTTAGAQDPTRPLSPIAQPSTEVQNEAPKQIELQLQAIFSGRHAIAIIDGQRYQVGDQVQNYRLSRIKSDRVLLEGQGSPLTLTLFPTLSNTSTP</sequence>
<proteinExistence type="predicted"/>
<evidence type="ECO:0000313" key="4">
    <source>
        <dbReference type="EMBL" id="MBO1518759.1"/>
    </source>
</evidence>
<dbReference type="RefSeq" id="WP_208004489.1">
    <property type="nucleotide sequence ID" value="NZ_JAGDFX010000003.1"/>
</dbReference>
<evidence type="ECO:0000256" key="1">
    <source>
        <dbReference type="SAM" id="MobiDB-lite"/>
    </source>
</evidence>
<evidence type="ECO:0000313" key="5">
    <source>
        <dbReference type="Proteomes" id="UP000664882"/>
    </source>
</evidence>
<feature type="domain" description="YscD/Y4YQ C-terminal" evidence="3">
    <location>
        <begin position="43"/>
        <end position="92"/>
    </location>
</feature>
<keyword evidence="2" id="KW-0732">Signal</keyword>
<organism evidence="4 5">
    <name type="scientific">Oceanisphaera pacifica</name>
    <dbReference type="NCBI Taxonomy" id="2818389"/>
    <lineage>
        <taxon>Bacteria</taxon>
        <taxon>Pseudomonadati</taxon>
        <taxon>Pseudomonadota</taxon>
        <taxon>Gammaproteobacteria</taxon>
        <taxon>Aeromonadales</taxon>
        <taxon>Aeromonadaceae</taxon>
        <taxon>Oceanisphaera</taxon>
    </lineage>
</organism>
<dbReference type="Proteomes" id="UP000664882">
    <property type="component" value="Unassembled WGS sequence"/>
</dbReference>
<name>A0ABS3NDT5_9GAMM</name>
<gene>
    <name evidence="4" type="ORF">J3U76_03745</name>
</gene>
<dbReference type="Pfam" id="PF23893">
    <property type="entry name" value="Y4YQ_C"/>
    <property type="match status" value="1"/>
</dbReference>
<evidence type="ECO:0000256" key="2">
    <source>
        <dbReference type="SAM" id="SignalP"/>
    </source>
</evidence>
<feature type="chain" id="PRO_5045363405" evidence="2">
    <location>
        <begin position="17"/>
        <end position="105"/>
    </location>
</feature>
<comment type="caution">
    <text evidence="4">The sequence shown here is derived from an EMBL/GenBank/DDBJ whole genome shotgun (WGS) entry which is preliminary data.</text>
</comment>
<feature type="signal peptide" evidence="2">
    <location>
        <begin position="1"/>
        <end position="16"/>
    </location>
</feature>
<dbReference type="EMBL" id="JAGDFX010000003">
    <property type="protein sequence ID" value="MBO1518759.1"/>
    <property type="molecule type" value="Genomic_DNA"/>
</dbReference>
<keyword evidence="5" id="KW-1185">Reference proteome</keyword>
<dbReference type="InterPro" id="IPR057770">
    <property type="entry name" value="YscD/Y4YQ_C"/>
</dbReference>
<reference evidence="4 5" key="1">
    <citation type="submission" date="2021-03" db="EMBL/GenBank/DDBJ databases">
        <title>Oceanisphaera sp. nov., isolated from the intestine.</title>
        <authorList>
            <person name="Zhao L.-H."/>
            <person name="Shi L.-F."/>
        </authorList>
    </citation>
    <scope>NUCLEOTIDE SEQUENCE [LARGE SCALE GENOMIC DNA]</scope>
    <source>
        <strain evidence="4 5">DM8</strain>
    </source>
</reference>
<evidence type="ECO:0000259" key="3">
    <source>
        <dbReference type="Pfam" id="PF23893"/>
    </source>
</evidence>
<dbReference type="Gene3D" id="2.30.30.830">
    <property type="match status" value="1"/>
</dbReference>